<dbReference type="EMBL" id="JAEHOD010000052">
    <property type="protein sequence ID" value="KAG2435510.1"/>
    <property type="molecule type" value="Genomic_DNA"/>
</dbReference>
<feature type="region of interest" description="Disordered" evidence="1">
    <location>
        <begin position="1"/>
        <end position="129"/>
    </location>
</feature>
<gene>
    <name evidence="2" type="ORF">HYH02_011804</name>
</gene>
<dbReference type="AlphaFoldDB" id="A0A835TAV0"/>
<sequence>MVASDDAPAQTAGEDSASVTEAHDSASAPASAGAGAEASARDEWGEALNWELVEAPGSASAATEHRLSSPQSHQLASSTAPEALEGTELEQSASEACVAPSSGTSSPTSASDAHEESDTEEEANLRRGRQLADTLAAAESVTEPVYDLALALGEGALAAALEGRAEPFPPLEESEEERDAFEAEFQRVLAEMGQTK</sequence>
<feature type="compositionally biased region" description="Low complexity" evidence="1">
    <location>
        <begin position="25"/>
        <end position="38"/>
    </location>
</feature>
<proteinExistence type="predicted"/>
<organism evidence="2 3">
    <name type="scientific">Chlamydomonas schloesseri</name>
    <dbReference type="NCBI Taxonomy" id="2026947"/>
    <lineage>
        <taxon>Eukaryota</taxon>
        <taxon>Viridiplantae</taxon>
        <taxon>Chlorophyta</taxon>
        <taxon>core chlorophytes</taxon>
        <taxon>Chlorophyceae</taxon>
        <taxon>CS clade</taxon>
        <taxon>Chlamydomonadales</taxon>
        <taxon>Chlamydomonadaceae</taxon>
        <taxon>Chlamydomonas</taxon>
    </lineage>
</organism>
<keyword evidence="3" id="KW-1185">Reference proteome</keyword>
<dbReference type="Proteomes" id="UP000613740">
    <property type="component" value="Unassembled WGS sequence"/>
</dbReference>
<accession>A0A835TAV0</accession>
<feature type="compositionally biased region" description="Low complexity" evidence="1">
    <location>
        <begin position="99"/>
        <end position="111"/>
    </location>
</feature>
<comment type="caution">
    <text evidence="2">The sequence shown here is derived from an EMBL/GenBank/DDBJ whole genome shotgun (WGS) entry which is preliminary data.</text>
</comment>
<evidence type="ECO:0000313" key="2">
    <source>
        <dbReference type="EMBL" id="KAG2435510.1"/>
    </source>
</evidence>
<feature type="compositionally biased region" description="Polar residues" evidence="1">
    <location>
        <begin position="68"/>
        <end position="80"/>
    </location>
</feature>
<evidence type="ECO:0000256" key="1">
    <source>
        <dbReference type="SAM" id="MobiDB-lite"/>
    </source>
</evidence>
<name>A0A835TAV0_9CHLO</name>
<evidence type="ECO:0000313" key="3">
    <source>
        <dbReference type="Proteomes" id="UP000613740"/>
    </source>
</evidence>
<reference evidence="2" key="1">
    <citation type="journal article" date="2020" name="bioRxiv">
        <title>Comparative genomics of Chlamydomonas.</title>
        <authorList>
            <person name="Craig R.J."/>
            <person name="Hasan A.R."/>
            <person name="Ness R.W."/>
            <person name="Keightley P.D."/>
        </authorList>
    </citation>
    <scope>NUCLEOTIDE SEQUENCE</scope>
    <source>
        <strain evidence="2">CCAP 11/173</strain>
    </source>
</reference>
<protein>
    <submittedName>
        <fullName evidence="2">Uncharacterized protein</fullName>
    </submittedName>
</protein>